<feature type="compositionally biased region" description="Polar residues" evidence="1">
    <location>
        <begin position="43"/>
        <end position="60"/>
    </location>
</feature>
<feature type="region of interest" description="Disordered" evidence="1">
    <location>
        <begin position="435"/>
        <end position="462"/>
    </location>
</feature>
<dbReference type="AlphaFoldDB" id="A0A423ST19"/>
<gene>
    <name evidence="2" type="ORF">C7M84_014576</name>
</gene>
<proteinExistence type="predicted"/>
<comment type="caution">
    <text evidence="2">The sequence shown here is derived from an EMBL/GenBank/DDBJ whole genome shotgun (WGS) entry which is preliminary data.</text>
</comment>
<feature type="compositionally biased region" description="Polar residues" evidence="1">
    <location>
        <begin position="302"/>
        <end position="317"/>
    </location>
</feature>
<evidence type="ECO:0000313" key="2">
    <source>
        <dbReference type="EMBL" id="ROT67341.1"/>
    </source>
</evidence>
<feature type="compositionally biased region" description="Polar residues" evidence="1">
    <location>
        <begin position="339"/>
        <end position="362"/>
    </location>
</feature>
<reference evidence="2 3" key="1">
    <citation type="submission" date="2018-04" db="EMBL/GenBank/DDBJ databases">
        <authorList>
            <person name="Zhang X."/>
            <person name="Yuan J."/>
            <person name="Li F."/>
            <person name="Xiang J."/>
        </authorList>
    </citation>
    <scope>NUCLEOTIDE SEQUENCE [LARGE SCALE GENOMIC DNA]</scope>
    <source>
        <tissue evidence="2">Muscle</tissue>
    </source>
</reference>
<sequence>MARSDLFSGNFISSEHLPDREGAAYAGYGGVYVHDYGGAMMQKEQSLMQQRRASRTSLQGQRPAGLEYGPPLEDAPPPPLMDYGAAPVLESPALALESAPPEACLDMYPYRRTSLRQANSDKYSQVPRNLYTPLNNEDIGEKTSSFVGKKNSDIKIINNTATYQTLSEKNSNALANIAAGYNISGDGPGGYRASQMQQACRSASFRRASEPPRPVGRGSLHARNRSCDDLACSCCDVPPGPEFLPDPVSCASDAATDSDVDNRDVGSGGRGRWESADEREGTRTISRAHLRRDSFGEVVSRRSPSQDSLEQIRTRSPTIMLDDPTPPPPPVHDSYGRRSPSQDSYSYTASSRRSGSQDSLDQQESRGRVASQESLGTMSSRGSVSGSIYSVTSARSDAQVSRCSSKETVRNHAPLIQPARTHAHAHPRSAFMNGEMSESAASSDDLAHPQNLEVYRGERVGV</sequence>
<dbReference type="OrthoDB" id="6356652at2759"/>
<feature type="region of interest" description="Disordered" evidence="1">
    <location>
        <begin position="203"/>
        <end position="222"/>
    </location>
</feature>
<feature type="region of interest" description="Disordered" evidence="1">
    <location>
        <begin position="393"/>
        <end position="412"/>
    </location>
</feature>
<feature type="region of interest" description="Disordered" evidence="1">
    <location>
        <begin position="252"/>
        <end position="387"/>
    </location>
</feature>
<dbReference type="Proteomes" id="UP000283509">
    <property type="component" value="Unassembled WGS sequence"/>
</dbReference>
<feature type="compositionally biased region" description="Polar residues" evidence="1">
    <location>
        <begin position="393"/>
        <end position="403"/>
    </location>
</feature>
<protein>
    <submittedName>
        <fullName evidence="2">Uncharacterized protein</fullName>
    </submittedName>
</protein>
<organism evidence="2 3">
    <name type="scientific">Penaeus vannamei</name>
    <name type="common">Whiteleg shrimp</name>
    <name type="synonym">Litopenaeus vannamei</name>
    <dbReference type="NCBI Taxonomy" id="6689"/>
    <lineage>
        <taxon>Eukaryota</taxon>
        <taxon>Metazoa</taxon>
        <taxon>Ecdysozoa</taxon>
        <taxon>Arthropoda</taxon>
        <taxon>Crustacea</taxon>
        <taxon>Multicrustacea</taxon>
        <taxon>Malacostraca</taxon>
        <taxon>Eumalacostraca</taxon>
        <taxon>Eucarida</taxon>
        <taxon>Decapoda</taxon>
        <taxon>Dendrobranchiata</taxon>
        <taxon>Penaeoidea</taxon>
        <taxon>Penaeidae</taxon>
        <taxon>Penaeus</taxon>
    </lineage>
</organism>
<feature type="region of interest" description="Disordered" evidence="1">
    <location>
        <begin position="43"/>
        <end position="73"/>
    </location>
</feature>
<evidence type="ECO:0000313" key="3">
    <source>
        <dbReference type="Proteomes" id="UP000283509"/>
    </source>
</evidence>
<reference evidence="2 3" key="2">
    <citation type="submission" date="2019-01" db="EMBL/GenBank/DDBJ databases">
        <title>The decoding of complex shrimp genome reveals the adaptation for benthos swimmer, frequently molting mechanism and breeding impact on genome.</title>
        <authorList>
            <person name="Sun Y."/>
            <person name="Gao Y."/>
            <person name="Yu Y."/>
        </authorList>
    </citation>
    <scope>NUCLEOTIDE SEQUENCE [LARGE SCALE GENOMIC DNA]</scope>
    <source>
        <tissue evidence="2">Muscle</tissue>
    </source>
</reference>
<feature type="compositionally biased region" description="Basic and acidic residues" evidence="1">
    <location>
        <begin position="271"/>
        <end position="282"/>
    </location>
</feature>
<evidence type="ECO:0000256" key="1">
    <source>
        <dbReference type="SAM" id="MobiDB-lite"/>
    </source>
</evidence>
<keyword evidence="3" id="KW-1185">Reference proteome</keyword>
<accession>A0A423ST19</accession>
<name>A0A423ST19_PENVA</name>
<dbReference type="EMBL" id="QCYY01002820">
    <property type="protein sequence ID" value="ROT67341.1"/>
    <property type="molecule type" value="Genomic_DNA"/>
</dbReference>